<evidence type="ECO:0000256" key="1">
    <source>
        <dbReference type="SAM" id="MobiDB-lite"/>
    </source>
</evidence>
<feature type="region of interest" description="Disordered" evidence="1">
    <location>
        <begin position="1"/>
        <end position="48"/>
    </location>
</feature>
<gene>
    <name evidence="2" type="ORF">PLEPLA_LOCUS10079</name>
</gene>
<organism evidence="2 3">
    <name type="scientific">Pleuronectes platessa</name>
    <name type="common">European plaice</name>
    <dbReference type="NCBI Taxonomy" id="8262"/>
    <lineage>
        <taxon>Eukaryota</taxon>
        <taxon>Metazoa</taxon>
        <taxon>Chordata</taxon>
        <taxon>Craniata</taxon>
        <taxon>Vertebrata</taxon>
        <taxon>Euteleostomi</taxon>
        <taxon>Actinopterygii</taxon>
        <taxon>Neopterygii</taxon>
        <taxon>Teleostei</taxon>
        <taxon>Neoteleostei</taxon>
        <taxon>Acanthomorphata</taxon>
        <taxon>Carangaria</taxon>
        <taxon>Pleuronectiformes</taxon>
        <taxon>Pleuronectoidei</taxon>
        <taxon>Pleuronectidae</taxon>
        <taxon>Pleuronectes</taxon>
    </lineage>
</organism>
<dbReference type="EMBL" id="CADEAL010000568">
    <property type="protein sequence ID" value="CAB1422190.1"/>
    <property type="molecule type" value="Genomic_DNA"/>
</dbReference>
<protein>
    <submittedName>
        <fullName evidence="2">Uncharacterized protein</fullName>
    </submittedName>
</protein>
<dbReference type="Proteomes" id="UP001153269">
    <property type="component" value="Unassembled WGS sequence"/>
</dbReference>
<evidence type="ECO:0000313" key="3">
    <source>
        <dbReference type="Proteomes" id="UP001153269"/>
    </source>
</evidence>
<keyword evidence="3" id="KW-1185">Reference proteome</keyword>
<proteinExistence type="predicted"/>
<name>A0A9N7Y8E7_PLEPL</name>
<dbReference type="AlphaFoldDB" id="A0A9N7Y8E7"/>
<feature type="compositionally biased region" description="Polar residues" evidence="1">
    <location>
        <begin position="1"/>
        <end position="10"/>
    </location>
</feature>
<sequence>MAPGSSSSSPREPADYQRLLSAGETPEVQASDRQTGTNTKLHHRAFHHQSSEETWSLLLLPDVPARSHRTDVLMDI</sequence>
<reference evidence="2" key="1">
    <citation type="submission" date="2020-03" db="EMBL/GenBank/DDBJ databases">
        <authorList>
            <person name="Weist P."/>
        </authorList>
    </citation>
    <scope>NUCLEOTIDE SEQUENCE</scope>
</reference>
<evidence type="ECO:0000313" key="2">
    <source>
        <dbReference type="EMBL" id="CAB1422190.1"/>
    </source>
</evidence>
<accession>A0A9N7Y8E7</accession>
<comment type="caution">
    <text evidence="2">The sequence shown here is derived from an EMBL/GenBank/DDBJ whole genome shotgun (WGS) entry which is preliminary data.</text>
</comment>